<accession>A0A367QZU2</accession>
<sequence>MALIAQYAGVGETCPLFDVGATNGGSLTAGTIYFSFQLQNRAGFNKPSVSGAIAYSTNQKIIITIPEMPDGWDVHYFVVSAGVTNDPSTHVQIARVAAFQYGIGIEPQSVKTLLPAVLELTRSIHTALAPSVTSVGSLPSGADRLDGQVRFITALSIFVEYRANSNLPLSPDVIAADIGQWVRVGGPSTYVSDTRAGVGSDRPINSINPITTIPTPPYPGETLSKYLPAWEAKYWIYNDSPNAIPAGTEFGIELEYNNKRSPDLLSGLFMVKFIGFVKADGSIRTQDGDGRDFPNCGADFPWTPKLTTPFITIDDLQPTEAIALAVKPFFAAAEFTVKDIIGVFPATRVQSGDYNPVGLLLSYTQTVGGVIIDVGDRYRVVPNFGLSYDVLRGIPLIGSYNPPEKPRRTFGNLQPNLAGQKVVINGNGDVFTESPSYTRTSSEGIRAIVSTLAGESSPGGWSGYVAITAGATLILSYPCTVNGVGMIRANYPDVIADDISKNKGLFNPFSVNIYLQRQDTLEIRRFSGFGVVAASSQQFTISNWAAGVVSDLLFADDDFSLFAPLTGAIAPAITGNFPSTSYRVSYSFVYDGNQITSISHASPPCVYEFEGELEPGTIEVNPAITILDEGEPPTVINAGTITHAYLTFAFPPATGGGVNFERILIDSSGNIVVSSDGNIIYI</sequence>
<proteinExistence type="predicted"/>
<evidence type="ECO:0000313" key="2">
    <source>
        <dbReference type="Proteomes" id="UP000252085"/>
    </source>
</evidence>
<dbReference type="Proteomes" id="UP000252085">
    <property type="component" value="Unassembled WGS sequence"/>
</dbReference>
<dbReference type="EMBL" id="LXQE01000200">
    <property type="protein sequence ID" value="RCJ29180.1"/>
    <property type="molecule type" value="Genomic_DNA"/>
</dbReference>
<dbReference type="AlphaFoldDB" id="A0A367QZU2"/>
<gene>
    <name evidence="1" type="ORF">A6769_35895</name>
</gene>
<evidence type="ECO:0000313" key="1">
    <source>
        <dbReference type="EMBL" id="RCJ29180.1"/>
    </source>
</evidence>
<reference evidence="1 2" key="1">
    <citation type="submission" date="2016-04" db="EMBL/GenBank/DDBJ databases">
        <authorList>
            <person name="Evans L.H."/>
            <person name="Alamgir A."/>
            <person name="Owens N."/>
            <person name="Weber N.D."/>
            <person name="Virtaneva K."/>
            <person name="Barbian K."/>
            <person name="Babar A."/>
            <person name="Rosenke K."/>
        </authorList>
    </citation>
    <scope>NUCLEOTIDE SEQUENCE [LARGE SCALE GENOMIC DNA]</scope>
    <source>
        <strain evidence="1">NIES-2108</strain>
    </source>
</reference>
<comment type="caution">
    <text evidence="1">The sequence shown here is derived from an EMBL/GenBank/DDBJ whole genome shotgun (WGS) entry which is preliminary data.</text>
</comment>
<organism evidence="1 2">
    <name type="scientific">Nostoc punctiforme NIES-2108</name>
    <dbReference type="NCBI Taxonomy" id="1356359"/>
    <lineage>
        <taxon>Bacteria</taxon>
        <taxon>Bacillati</taxon>
        <taxon>Cyanobacteriota</taxon>
        <taxon>Cyanophyceae</taxon>
        <taxon>Nostocales</taxon>
        <taxon>Nostocaceae</taxon>
        <taxon>Nostoc</taxon>
    </lineage>
</organism>
<protein>
    <submittedName>
        <fullName evidence="1">Uncharacterized protein</fullName>
    </submittedName>
</protein>
<name>A0A367QZU2_NOSPU</name>